<dbReference type="InterPro" id="IPR050565">
    <property type="entry name" value="LYPA1-2/EST-like"/>
</dbReference>
<gene>
    <name evidence="4" type="ORF">DFQ14_10227</name>
</gene>
<dbReference type="Gene3D" id="3.40.50.1820">
    <property type="entry name" value="alpha/beta hydrolase"/>
    <property type="match status" value="1"/>
</dbReference>
<sequence>MHQYLSNRHDGGAMLQFGVARADAELAVLAVHGRGQDPTFMQQTAQRFGASPARFYAPEAAGNSWYPQPFLEPLERNQPDLDEALHTIDLCLGHLAEVGFGPDRTVLWGFSQGACLLSHYVLSSPRRFAGIILFTGGYLGPGPRQAPEGEPLREVPAVLRSIDRDPWVPRSRVEDTAALLTHAGAGVDLRIDPGTEHIITDEACAATTRLLGDVSALRKE</sequence>
<dbReference type="Proteomes" id="UP000253495">
    <property type="component" value="Unassembled WGS sequence"/>
</dbReference>
<dbReference type="InterPro" id="IPR003140">
    <property type="entry name" value="PLipase/COase/thioEstase"/>
</dbReference>
<evidence type="ECO:0000256" key="1">
    <source>
        <dbReference type="ARBA" id="ARBA00006499"/>
    </source>
</evidence>
<dbReference type="GO" id="GO:0016787">
    <property type="term" value="F:hydrolase activity"/>
    <property type="evidence" value="ECO:0007669"/>
    <property type="project" value="UniProtKB-KW"/>
</dbReference>
<dbReference type="Pfam" id="PF02230">
    <property type="entry name" value="Abhydrolase_2"/>
    <property type="match status" value="1"/>
</dbReference>
<dbReference type="EMBL" id="QPJC01000002">
    <property type="protein sequence ID" value="RCW45726.1"/>
    <property type="molecule type" value="Genomic_DNA"/>
</dbReference>
<evidence type="ECO:0000256" key="2">
    <source>
        <dbReference type="ARBA" id="ARBA00022801"/>
    </source>
</evidence>
<dbReference type="AlphaFoldDB" id="A0A368VUE3"/>
<accession>A0A368VUE3</accession>
<comment type="similarity">
    <text evidence="1">Belongs to the AB hydrolase superfamily. AB hydrolase 2 family.</text>
</comment>
<dbReference type="SUPFAM" id="SSF53474">
    <property type="entry name" value="alpha/beta-Hydrolases"/>
    <property type="match status" value="1"/>
</dbReference>
<dbReference type="PANTHER" id="PTHR10655:SF17">
    <property type="entry name" value="LYSOPHOSPHOLIPASE-LIKE PROTEIN 1"/>
    <property type="match status" value="1"/>
</dbReference>
<evidence type="ECO:0000313" key="5">
    <source>
        <dbReference type="Proteomes" id="UP000253495"/>
    </source>
</evidence>
<evidence type="ECO:0000259" key="3">
    <source>
        <dbReference type="Pfam" id="PF02230"/>
    </source>
</evidence>
<dbReference type="PANTHER" id="PTHR10655">
    <property type="entry name" value="LYSOPHOSPHOLIPASE-RELATED"/>
    <property type="match status" value="1"/>
</dbReference>
<reference evidence="4 5" key="1">
    <citation type="submission" date="2018-07" db="EMBL/GenBank/DDBJ databases">
        <title>Genomic Encyclopedia of Type Strains, Phase III (KMG-III): the genomes of soil and plant-associated and newly described type strains.</title>
        <authorList>
            <person name="Whitman W."/>
        </authorList>
    </citation>
    <scope>NUCLEOTIDE SEQUENCE [LARGE SCALE GENOMIC DNA]</scope>
    <source>
        <strain evidence="4 5">CECT 8575</strain>
    </source>
</reference>
<comment type="caution">
    <text evidence="4">The sequence shown here is derived from an EMBL/GenBank/DDBJ whole genome shotgun (WGS) entry which is preliminary data.</text>
</comment>
<evidence type="ECO:0000313" key="4">
    <source>
        <dbReference type="EMBL" id="RCW45726.1"/>
    </source>
</evidence>
<dbReference type="InterPro" id="IPR029058">
    <property type="entry name" value="AB_hydrolase_fold"/>
</dbReference>
<organism evidence="4 5">
    <name type="scientific">Halopolyspora algeriensis</name>
    <dbReference type="NCBI Taxonomy" id="1500506"/>
    <lineage>
        <taxon>Bacteria</taxon>
        <taxon>Bacillati</taxon>
        <taxon>Actinomycetota</taxon>
        <taxon>Actinomycetes</taxon>
        <taxon>Actinomycetes incertae sedis</taxon>
        <taxon>Halopolyspora</taxon>
    </lineage>
</organism>
<keyword evidence="2" id="KW-0378">Hydrolase</keyword>
<name>A0A368VUE3_9ACTN</name>
<proteinExistence type="inferred from homology"/>
<dbReference type="RefSeq" id="WP_114451615.1">
    <property type="nucleotide sequence ID" value="NZ_QPJC01000002.1"/>
</dbReference>
<keyword evidence="5" id="KW-1185">Reference proteome</keyword>
<dbReference type="OrthoDB" id="9801763at2"/>
<protein>
    <submittedName>
        <fullName evidence="4">Phospholipase/carboxylesterase</fullName>
    </submittedName>
</protein>
<feature type="domain" description="Phospholipase/carboxylesterase/thioesterase" evidence="3">
    <location>
        <begin position="64"/>
        <end position="202"/>
    </location>
</feature>